<accession>A0A6L2N4R9</accession>
<proteinExistence type="predicted"/>
<comment type="caution">
    <text evidence="1">The sequence shown here is derived from an EMBL/GenBank/DDBJ whole genome shotgun (WGS) entry which is preliminary data.</text>
</comment>
<organism evidence="1">
    <name type="scientific">Tanacetum cinerariifolium</name>
    <name type="common">Dalmatian daisy</name>
    <name type="synonym">Chrysanthemum cinerariifolium</name>
    <dbReference type="NCBI Taxonomy" id="118510"/>
    <lineage>
        <taxon>Eukaryota</taxon>
        <taxon>Viridiplantae</taxon>
        <taxon>Streptophyta</taxon>
        <taxon>Embryophyta</taxon>
        <taxon>Tracheophyta</taxon>
        <taxon>Spermatophyta</taxon>
        <taxon>Magnoliopsida</taxon>
        <taxon>eudicotyledons</taxon>
        <taxon>Gunneridae</taxon>
        <taxon>Pentapetalae</taxon>
        <taxon>asterids</taxon>
        <taxon>campanulids</taxon>
        <taxon>Asterales</taxon>
        <taxon>Asteraceae</taxon>
        <taxon>Asteroideae</taxon>
        <taxon>Anthemideae</taxon>
        <taxon>Anthemidinae</taxon>
        <taxon>Tanacetum</taxon>
    </lineage>
</organism>
<evidence type="ECO:0000313" key="1">
    <source>
        <dbReference type="EMBL" id="GEU80437.1"/>
    </source>
</evidence>
<dbReference type="GO" id="GO:0016787">
    <property type="term" value="F:hydrolase activity"/>
    <property type="evidence" value="ECO:0007669"/>
    <property type="project" value="UniProtKB-KW"/>
</dbReference>
<reference evidence="1" key="1">
    <citation type="journal article" date="2019" name="Sci. Rep.">
        <title>Draft genome of Tanacetum cinerariifolium, the natural source of mosquito coil.</title>
        <authorList>
            <person name="Yamashiro T."/>
            <person name="Shiraishi A."/>
            <person name="Satake H."/>
            <person name="Nakayama K."/>
        </authorList>
    </citation>
    <scope>NUCLEOTIDE SEQUENCE</scope>
</reference>
<dbReference type="InterPro" id="IPR035992">
    <property type="entry name" value="Ricin_B-like_lectins"/>
</dbReference>
<gene>
    <name evidence="1" type="ORF">Tci_052415</name>
</gene>
<sequence>MEEFYGVLNWNWHEARNSSFLKKISPLQSPFQAPILSTNGQHKVIFHPSTGLCVQSKSLRLGPCSNAEAWDYTSQNKLTMKSTGYCLQANGVHMPVKVDTACEDVSSAWEAILASQMHLSTKINNGTMGKALSFFRKGGVATSGVFTIRDMGCLVLWGSRNHGVRCGLQGLMGKLG</sequence>
<keyword evidence="1" id="KW-0378">Hydrolase</keyword>
<protein>
    <submittedName>
        <fullName evidence="1">Ricin B, lectin domain, glycoside hydrolase, family 5</fullName>
    </submittedName>
</protein>
<dbReference type="PANTHER" id="PTHR31263">
    <property type="entry name" value="CELLULASE FAMILY PROTEIN (AFU_ORTHOLOGUE AFUA_5G14560)"/>
    <property type="match status" value="1"/>
</dbReference>
<dbReference type="SUPFAM" id="SSF50370">
    <property type="entry name" value="Ricin B-like lectins"/>
    <property type="match status" value="1"/>
</dbReference>
<dbReference type="PANTHER" id="PTHR31263:SF57">
    <property type="entry name" value="CELLULOSE 1,4-BETA-CELLOBIOSIDASE (REDUCING END)"/>
    <property type="match status" value="1"/>
</dbReference>
<dbReference type="AlphaFoldDB" id="A0A6L2N4R9"/>
<dbReference type="EMBL" id="BKCJ010008078">
    <property type="protein sequence ID" value="GEU80437.1"/>
    <property type="molecule type" value="Genomic_DNA"/>
</dbReference>
<keyword evidence="1" id="KW-0430">Lectin</keyword>
<dbReference type="GO" id="GO:0030246">
    <property type="term" value="F:carbohydrate binding"/>
    <property type="evidence" value="ECO:0007669"/>
    <property type="project" value="UniProtKB-KW"/>
</dbReference>
<name>A0A6L2N4R9_TANCI</name>